<dbReference type="InterPro" id="IPR040079">
    <property type="entry name" value="Glutathione_S-Trfase"/>
</dbReference>
<dbReference type="PROSITE" id="PS50404">
    <property type="entry name" value="GST_NTER"/>
    <property type="match status" value="1"/>
</dbReference>
<dbReference type="InterPro" id="IPR004045">
    <property type="entry name" value="Glutathione_S-Trfase_N"/>
</dbReference>
<sequence length="214" mass="23802">MLTLYSYWRSSASYRVRIALNLKGLDYRTVPVHLVRDGGQQFAEPYRSLNPQRRVPLLVDGEFRVAQSLAIIEYLDALQASPRLLPLDAQLRARVQAFSMAIAADVQPMQNTGTLNYLRDVVGLDEAGRAQWLRHFLEQGLSALEAEAATRPPTPFVFGDAPTMADCVLVPQIFAARRFACDMSKLPRLAAIAAHCDTLPAFQRAHPAQQPDAE</sequence>
<dbReference type="InterPro" id="IPR036249">
    <property type="entry name" value="Thioredoxin-like_sf"/>
</dbReference>
<dbReference type="CDD" id="cd03191">
    <property type="entry name" value="GST_C_Zeta"/>
    <property type="match status" value="1"/>
</dbReference>
<dbReference type="PANTHER" id="PTHR42673">
    <property type="entry name" value="MALEYLACETOACETATE ISOMERASE"/>
    <property type="match status" value="1"/>
</dbReference>
<evidence type="ECO:0000259" key="3">
    <source>
        <dbReference type="PROSITE" id="PS50405"/>
    </source>
</evidence>
<dbReference type="GO" id="GO:0016034">
    <property type="term" value="F:maleylacetoacetate isomerase activity"/>
    <property type="evidence" value="ECO:0007669"/>
    <property type="project" value="UniProtKB-EC"/>
</dbReference>
<dbReference type="Pfam" id="PF02798">
    <property type="entry name" value="GST_N"/>
    <property type="match status" value="1"/>
</dbReference>
<dbReference type="GO" id="GO:0006559">
    <property type="term" value="P:L-phenylalanine catabolic process"/>
    <property type="evidence" value="ECO:0007669"/>
    <property type="project" value="TreeGrafter"/>
</dbReference>
<dbReference type="SFLD" id="SFLDG00358">
    <property type="entry name" value="Main_(cytGST)"/>
    <property type="match status" value="1"/>
</dbReference>
<gene>
    <name evidence="4" type="primary">maiA</name>
    <name evidence="4" type="ORF">G7Y85_09235</name>
</gene>
<dbReference type="InterPro" id="IPR005955">
    <property type="entry name" value="GST_Zeta"/>
</dbReference>
<dbReference type="GO" id="GO:0004364">
    <property type="term" value="F:glutathione transferase activity"/>
    <property type="evidence" value="ECO:0007669"/>
    <property type="project" value="TreeGrafter"/>
</dbReference>
<dbReference type="PROSITE" id="PS50405">
    <property type="entry name" value="GST_CTER"/>
    <property type="match status" value="1"/>
</dbReference>
<keyword evidence="5" id="KW-1185">Reference proteome</keyword>
<proteinExistence type="inferred from homology"/>
<comment type="similarity">
    <text evidence="1">Belongs to the GST superfamily. Zeta family.</text>
</comment>
<protein>
    <submittedName>
        <fullName evidence="4">Maleylacetoacetate isomerase</fullName>
        <ecNumber evidence="4">5.2.1.2</ecNumber>
    </submittedName>
</protein>
<evidence type="ECO:0000259" key="2">
    <source>
        <dbReference type="PROSITE" id="PS50404"/>
    </source>
</evidence>
<dbReference type="InterPro" id="IPR036282">
    <property type="entry name" value="Glutathione-S-Trfase_C_sf"/>
</dbReference>
<feature type="domain" description="GST C-terminal" evidence="3">
    <location>
        <begin position="88"/>
        <end position="214"/>
    </location>
</feature>
<dbReference type="SFLD" id="SFLDS00019">
    <property type="entry name" value="Glutathione_Transferase_(cytos"/>
    <property type="match status" value="1"/>
</dbReference>
<dbReference type="EC" id="5.2.1.2" evidence="4"/>
<dbReference type="Pfam" id="PF13410">
    <property type="entry name" value="GST_C_2"/>
    <property type="match status" value="1"/>
</dbReference>
<dbReference type="SUPFAM" id="SSF47616">
    <property type="entry name" value="GST C-terminal domain-like"/>
    <property type="match status" value="1"/>
</dbReference>
<dbReference type="GO" id="GO:0005737">
    <property type="term" value="C:cytoplasm"/>
    <property type="evidence" value="ECO:0007669"/>
    <property type="project" value="InterPro"/>
</dbReference>
<dbReference type="SUPFAM" id="SSF52833">
    <property type="entry name" value="Thioredoxin-like"/>
    <property type="match status" value="1"/>
</dbReference>
<dbReference type="InterPro" id="IPR010987">
    <property type="entry name" value="Glutathione-S-Trfase_C-like"/>
</dbReference>
<evidence type="ECO:0000256" key="1">
    <source>
        <dbReference type="ARBA" id="ARBA00010007"/>
    </source>
</evidence>
<dbReference type="Proteomes" id="UP000472676">
    <property type="component" value="Unassembled WGS sequence"/>
</dbReference>
<dbReference type="Gene3D" id="3.40.30.10">
    <property type="entry name" value="Glutaredoxin"/>
    <property type="match status" value="1"/>
</dbReference>
<dbReference type="NCBIfam" id="TIGR01262">
    <property type="entry name" value="maiA"/>
    <property type="match status" value="1"/>
</dbReference>
<dbReference type="PANTHER" id="PTHR42673:SF21">
    <property type="entry name" value="GLUTATHIONE S-TRANSFERASE YFCF"/>
    <property type="match status" value="1"/>
</dbReference>
<comment type="caution">
    <text evidence="4">The sequence shown here is derived from an EMBL/GenBank/DDBJ whole genome shotgun (WGS) entry which is preliminary data.</text>
</comment>
<evidence type="ECO:0000313" key="4">
    <source>
        <dbReference type="EMBL" id="NGY04949.1"/>
    </source>
</evidence>
<reference evidence="4 5" key="1">
    <citation type="journal article" date="2014" name="Int. J. Syst. Evol. Microbiol.">
        <title>Solimonas terrae sp. nov., isolated from soil.</title>
        <authorList>
            <person name="Kim S.J."/>
            <person name="Moon J.Y."/>
            <person name="Weon H.Y."/>
            <person name="Ahn J.H."/>
            <person name="Chen W.M."/>
            <person name="Kwon S.W."/>
        </authorList>
    </citation>
    <scope>NUCLEOTIDE SEQUENCE [LARGE SCALE GENOMIC DNA]</scope>
    <source>
        <strain evidence="4 5">KIS83-12</strain>
    </source>
</reference>
<dbReference type="InterPro" id="IPR034330">
    <property type="entry name" value="GST_Zeta_C"/>
</dbReference>
<dbReference type="GO" id="GO:0006749">
    <property type="term" value="P:glutathione metabolic process"/>
    <property type="evidence" value="ECO:0007669"/>
    <property type="project" value="TreeGrafter"/>
</dbReference>
<evidence type="ECO:0000313" key="5">
    <source>
        <dbReference type="Proteomes" id="UP000472676"/>
    </source>
</evidence>
<name>A0A6M2BSD7_9GAMM</name>
<dbReference type="EMBL" id="JAAMOW010000004">
    <property type="protein sequence ID" value="NGY04949.1"/>
    <property type="molecule type" value="Genomic_DNA"/>
</dbReference>
<dbReference type="RefSeq" id="WP_166255329.1">
    <property type="nucleotide sequence ID" value="NZ_JAAMOW010000004.1"/>
</dbReference>
<dbReference type="AlphaFoldDB" id="A0A6M2BSD7"/>
<organism evidence="4 5">
    <name type="scientific">Solimonas terrae</name>
    <dbReference type="NCBI Taxonomy" id="1396819"/>
    <lineage>
        <taxon>Bacteria</taxon>
        <taxon>Pseudomonadati</taxon>
        <taxon>Pseudomonadota</taxon>
        <taxon>Gammaproteobacteria</taxon>
        <taxon>Nevskiales</taxon>
        <taxon>Nevskiaceae</taxon>
        <taxon>Solimonas</taxon>
    </lineage>
</organism>
<feature type="domain" description="GST N-terminal" evidence="2">
    <location>
        <begin position="1"/>
        <end position="83"/>
    </location>
</feature>
<dbReference type="InterPro" id="IPR034333">
    <property type="entry name" value="GST_Zeta_N"/>
</dbReference>
<keyword evidence="4" id="KW-0413">Isomerase</keyword>
<dbReference type="Gene3D" id="1.20.1050.10">
    <property type="match status" value="1"/>
</dbReference>
<accession>A0A6M2BSD7</accession>
<dbReference type="CDD" id="cd03042">
    <property type="entry name" value="GST_N_Zeta"/>
    <property type="match status" value="1"/>
</dbReference>